<protein>
    <submittedName>
        <fullName evidence="2">Uncharacterized protein</fullName>
    </submittedName>
</protein>
<sequence>MPGQTFAHHHHIRAGHPFQHFPGGIGQQAINRRNRALAAAAPKRRDTEPAQCLHDFAAAFGMARHQHQPQRRQTFFQLQKGPGQQFLLTGMSARAQEHRTGGGAEIFAPVGRRQIGRDTLIEFEIAATPDHRLRRYRAETFGIGVGLRRDHIELRQKRREKAAEPAIAARRTVRHPRIDQGRVRSGAMRLKHQIGPDFSFQNHQQFRLKQFQRPAHHPAEIERTEDRRRALRQLLAHQILPRGRSGREHHFEPGVFGQQFFDQRQCDHAFTHADRVDPDAAAIRRQLLPPRRAEMAEPFAEGLFPARTPPQFPQQPRNEKQKADRHEKIVQQHHQAHNFLPCFTRFFPRPEAAASAASTSTMPSRFISVSDSFSINRARMIVNTGVRNWIMVSNPSSSRATASFQQ</sequence>
<accession>A0A645BLT7</accession>
<evidence type="ECO:0000256" key="1">
    <source>
        <dbReference type="SAM" id="MobiDB-lite"/>
    </source>
</evidence>
<name>A0A645BLT7_9ZZZZ</name>
<feature type="region of interest" description="Disordered" evidence="1">
    <location>
        <begin position="1"/>
        <end position="25"/>
    </location>
</feature>
<organism evidence="2">
    <name type="scientific">bioreactor metagenome</name>
    <dbReference type="NCBI Taxonomy" id="1076179"/>
    <lineage>
        <taxon>unclassified sequences</taxon>
        <taxon>metagenomes</taxon>
        <taxon>ecological metagenomes</taxon>
    </lineage>
</organism>
<evidence type="ECO:0000313" key="2">
    <source>
        <dbReference type="EMBL" id="MPM66440.1"/>
    </source>
</evidence>
<gene>
    <name evidence="2" type="ORF">SDC9_113347</name>
</gene>
<proteinExistence type="predicted"/>
<comment type="caution">
    <text evidence="2">The sequence shown here is derived from an EMBL/GenBank/DDBJ whole genome shotgun (WGS) entry which is preliminary data.</text>
</comment>
<dbReference type="EMBL" id="VSSQ01021084">
    <property type="protein sequence ID" value="MPM66440.1"/>
    <property type="molecule type" value="Genomic_DNA"/>
</dbReference>
<reference evidence="2" key="1">
    <citation type="submission" date="2019-08" db="EMBL/GenBank/DDBJ databases">
        <authorList>
            <person name="Kucharzyk K."/>
            <person name="Murdoch R.W."/>
            <person name="Higgins S."/>
            <person name="Loffler F."/>
        </authorList>
    </citation>
    <scope>NUCLEOTIDE SEQUENCE</scope>
</reference>
<dbReference type="AlphaFoldDB" id="A0A645BLT7"/>